<dbReference type="InterPro" id="IPR012132">
    <property type="entry name" value="GMC_OxRdtase"/>
</dbReference>
<dbReference type="Gene3D" id="3.50.50.60">
    <property type="entry name" value="FAD/NAD(P)-binding domain"/>
    <property type="match status" value="1"/>
</dbReference>
<dbReference type="Pfam" id="PF05199">
    <property type="entry name" value="GMC_oxred_C"/>
    <property type="match status" value="1"/>
</dbReference>
<protein>
    <recommendedName>
        <fullName evidence="2">Glucose-methanol-choline oxidoreductase C-terminal domain-containing protein</fullName>
    </recommendedName>
</protein>
<dbReference type="SUPFAM" id="SSF54373">
    <property type="entry name" value="FAD-linked reductases, C-terminal domain"/>
    <property type="match status" value="1"/>
</dbReference>
<reference evidence="3" key="1">
    <citation type="submission" date="2011-11" db="EMBL/GenBank/DDBJ databases">
        <title>Decoding the brain transcriptome of the Eastern honeybee (Apis cerana) based on pyrosequencing.</title>
        <authorList>
            <person name="Sun L."/>
            <person name="Zheng H."/>
            <person name="Wang Y."/>
            <person name="Xie X."/>
            <person name="Zhu Y."/>
            <person name="Gu W."/>
            <person name="Wang S."/>
        </authorList>
    </citation>
    <scope>NUCLEOTIDE SEQUENCE</scope>
    <source>
        <tissue evidence="3">Brain</tissue>
    </source>
</reference>
<evidence type="ECO:0000256" key="1">
    <source>
        <dbReference type="ARBA" id="ARBA00010790"/>
    </source>
</evidence>
<evidence type="ECO:0000259" key="2">
    <source>
        <dbReference type="Pfam" id="PF05199"/>
    </source>
</evidence>
<dbReference type="PANTHER" id="PTHR11552:SF147">
    <property type="entry name" value="CHOLINE DEHYDROGENASE, MITOCHONDRIAL"/>
    <property type="match status" value="1"/>
</dbReference>
<dbReference type="Gene3D" id="3.30.560.10">
    <property type="entry name" value="Glucose Oxidase, domain 3"/>
    <property type="match status" value="1"/>
</dbReference>
<accession>V9IAY3</accession>
<organism evidence="3">
    <name type="scientific">Apis cerana</name>
    <name type="common">Indian honeybee</name>
    <dbReference type="NCBI Taxonomy" id="7461"/>
    <lineage>
        <taxon>Eukaryota</taxon>
        <taxon>Metazoa</taxon>
        <taxon>Ecdysozoa</taxon>
        <taxon>Arthropoda</taxon>
        <taxon>Hexapoda</taxon>
        <taxon>Insecta</taxon>
        <taxon>Pterygota</taxon>
        <taxon>Neoptera</taxon>
        <taxon>Endopterygota</taxon>
        <taxon>Hymenoptera</taxon>
        <taxon>Apocrita</taxon>
        <taxon>Aculeata</taxon>
        <taxon>Apoidea</taxon>
        <taxon>Anthophila</taxon>
        <taxon>Apidae</taxon>
        <taxon>Apis</taxon>
    </lineage>
</organism>
<evidence type="ECO:0000313" key="3">
    <source>
        <dbReference type="EMBL" id="AEY58283.1"/>
    </source>
</evidence>
<proteinExistence type="evidence at transcript level"/>
<name>V9IAY3_APICE</name>
<gene>
    <name evidence="3" type="ORF">ACCB00828.1</name>
    <name evidence="4" type="ORF">ACCB00828.2</name>
</gene>
<dbReference type="EMBL" id="JR038504">
    <property type="protein sequence ID" value="AEY58283.1"/>
    <property type="molecule type" value="mRNA"/>
</dbReference>
<dbReference type="GO" id="GO:0016614">
    <property type="term" value="F:oxidoreductase activity, acting on CH-OH group of donors"/>
    <property type="evidence" value="ECO:0007669"/>
    <property type="project" value="InterPro"/>
</dbReference>
<dbReference type="InterPro" id="IPR036188">
    <property type="entry name" value="FAD/NAD-bd_sf"/>
</dbReference>
<feature type="domain" description="Glucose-methanol-choline oxidoreductase C-terminal" evidence="2">
    <location>
        <begin position="5"/>
        <end position="56"/>
    </location>
</feature>
<evidence type="ECO:0000313" key="4">
    <source>
        <dbReference type="EMBL" id="AEY58284.1"/>
    </source>
</evidence>
<dbReference type="InterPro" id="IPR007867">
    <property type="entry name" value="GMC_OxRtase_C"/>
</dbReference>
<dbReference type="AlphaFoldDB" id="V9IAY3"/>
<comment type="similarity">
    <text evidence="1">Belongs to the GMC oxidoreductase family.</text>
</comment>
<dbReference type="GO" id="GO:0050660">
    <property type="term" value="F:flavin adenine dinucleotide binding"/>
    <property type="evidence" value="ECO:0007669"/>
    <property type="project" value="InterPro"/>
</dbReference>
<dbReference type="PANTHER" id="PTHR11552">
    <property type="entry name" value="GLUCOSE-METHANOL-CHOLINE GMC OXIDOREDUCTASE"/>
    <property type="match status" value="1"/>
</dbReference>
<sequence>MKSIGASIYKKHFPGCENEIFDSTNYWKCYIQHLTLTSYHPAGTCRMGDVVDQTFK</sequence>
<dbReference type="EMBL" id="JR038505">
    <property type="protein sequence ID" value="AEY58284.1"/>
    <property type="molecule type" value="mRNA"/>
</dbReference>